<dbReference type="Proteomes" id="UP001167871">
    <property type="component" value="Unassembled WGS sequence"/>
</dbReference>
<evidence type="ECO:0008006" key="3">
    <source>
        <dbReference type="Google" id="ProtNLM"/>
    </source>
</evidence>
<reference evidence="1" key="2">
    <citation type="submission" date="2024-05" db="EMBL/GenBank/DDBJ databases">
        <title>Identification and characterization of horizontal gene transfer across gut microbiota members of farm animals based on homology search.</title>
        <authorList>
            <person name="Schwarzerova J."/>
            <person name="Nykrynova M."/>
            <person name="Jureckova K."/>
            <person name="Cejkova D."/>
            <person name="Rychlik I."/>
        </authorList>
    </citation>
    <scope>NUCLEOTIDE SEQUENCE</scope>
    <source>
        <strain evidence="1">84_SSukc20</strain>
    </source>
</reference>
<dbReference type="RefSeq" id="WP_301935116.1">
    <property type="nucleotide sequence ID" value="NZ_JAUEII010000055.1"/>
</dbReference>
<evidence type="ECO:0000313" key="1">
    <source>
        <dbReference type="EMBL" id="MDN0050895.1"/>
    </source>
</evidence>
<protein>
    <recommendedName>
        <fullName evidence="3">Transcriptional regulator</fullName>
    </recommendedName>
</protein>
<name>A0ABT7X9Z9_9BACE</name>
<evidence type="ECO:0000313" key="2">
    <source>
        <dbReference type="Proteomes" id="UP001167871"/>
    </source>
</evidence>
<keyword evidence="2" id="KW-1185">Reference proteome</keyword>
<proteinExistence type="predicted"/>
<sequence>MKDKSRTDIELTPLKAEIETVFNKRNIDEDCDTIANLLSPYQKAVRESISQGNYAEAVTVLIEVLESLTYHFVKDEHYNYFDDMYSPDYVCQDMMEAIINGIKNVNFPAAELQRLKDGLEKLKHTEAYKDYSVPYVLDVWEKFQR</sequence>
<comment type="caution">
    <text evidence="1">The sequence shown here is derived from an EMBL/GenBank/DDBJ whole genome shotgun (WGS) entry which is preliminary data.</text>
</comment>
<organism evidence="1 2">
    <name type="scientific">Bacteroides gallinaceum</name>
    <dbReference type="NCBI Taxonomy" id="1462571"/>
    <lineage>
        <taxon>Bacteria</taxon>
        <taxon>Pseudomonadati</taxon>
        <taxon>Bacteroidota</taxon>
        <taxon>Bacteroidia</taxon>
        <taxon>Bacteroidales</taxon>
        <taxon>Bacteroidaceae</taxon>
        <taxon>Bacteroides</taxon>
    </lineage>
</organism>
<dbReference type="EMBL" id="JAUEII010000055">
    <property type="protein sequence ID" value="MDN0050895.1"/>
    <property type="molecule type" value="Genomic_DNA"/>
</dbReference>
<reference evidence="1" key="1">
    <citation type="submission" date="2023-06" db="EMBL/GenBank/DDBJ databases">
        <authorList>
            <person name="Zeman M."/>
            <person name="Kubasova T."/>
            <person name="Jahodarova E."/>
            <person name="Nykrynova M."/>
            <person name="Rychlik I."/>
        </authorList>
    </citation>
    <scope>NUCLEOTIDE SEQUENCE</scope>
    <source>
        <strain evidence="1">84_SSukc20</strain>
    </source>
</reference>
<gene>
    <name evidence="1" type="ORF">QVO10_16205</name>
</gene>
<accession>A0ABT7X9Z9</accession>